<comment type="caution">
    <text evidence="1">The sequence shown here is derived from an EMBL/GenBank/DDBJ whole genome shotgun (WGS) entry which is preliminary data.</text>
</comment>
<evidence type="ECO:0000313" key="1">
    <source>
        <dbReference type="EMBL" id="EUA55801.1"/>
    </source>
</evidence>
<dbReference type="Proteomes" id="UP000020825">
    <property type="component" value="Unassembled WGS sequence"/>
</dbReference>
<dbReference type="AlphaFoldDB" id="X8CJ21"/>
<reference evidence="1 2" key="1">
    <citation type="submission" date="2013-12" db="EMBL/GenBank/DDBJ databases">
        <authorList>
            <person name="Zelazny A."/>
            <person name="Olivier K."/>
            <person name="Holland S."/>
            <person name="Lenaerts A."/>
            <person name="Ordway D."/>
            <person name="DeGroote M.A."/>
            <person name="Parker T."/>
            <person name="Sizemore C."/>
            <person name="Tallon L.J."/>
            <person name="Sadzewicz L.K."/>
            <person name="Sengamalay N."/>
            <person name="Fraser C.M."/>
            <person name="Hine E."/>
            <person name="Shefchek K.A."/>
            <person name="Das S.P."/>
            <person name="Tettelin H."/>
        </authorList>
    </citation>
    <scope>NUCLEOTIDE SEQUENCE [LARGE SCALE GENOMIC DNA]</scope>
    <source>
        <strain evidence="1 2">1956</strain>
    </source>
</reference>
<name>X8CJ21_MYCIT</name>
<proteinExistence type="predicted"/>
<accession>X8CJ21</accession>
<protein>
    <submittedName>
        <fullName evidence="1">Uncharacterized protein</fullName>
    </submittedName>
</protein>
<sequence length="64" mass="6878">MCRDLAGRQSFCRQRQYDLINTGQATLSFLDDLRVEAAVGVTGTSISTGPISVSRPGESGDCIR</sequence>
<dbReference type="EMBL" id="JAOG01000002">
    <property type="protein sequence ID" value="EUA55801.1"/>
    <property type="molecule type" value="Genomic_DNA"/>
</dbReference>
<organism evidence="1 2">
    <name type="scientific">Mycobacterium intracellulare 1956</name>
    <dbReference type="NCBI Taxonomy" id="1299331"/>
    <lineage>
        <taxon>Bacteria</taxon>
        <taxon>Bacillati</taxon>
        <taxon>Actinomycetota</taxon>
        <taxon>Actinomycetes</taxon>
        <taxon>Mycobacteriales</taxon>
        <taxon>Mycobacteriaceae</taxon>
        <taxon>Mycobacterium</taxon>
        <taxon>Mycobacterium avium complex (MAC)</taxon>
    </lineage>
</organism>
<dbReference type="PATRIC" id="fig|1299331.3.peg.3864"/>
<gene>
    <name evidence="1" type="ORF">I550_3958</name>
</gene>
<evidence type="ECO:0000313" key="2">
    <source>
        <dbReference type="Proteomes" id="UP000020825"/>
    </source>
</evidence>